<reference evidence="1" key="1">
    <citation type="submission" date="2023-04" db="EMBL/GenBank/DDBJ databases">
        <title>Ambrosiozyma monospora NBRC 10751.</title>
        <authorList>
            <person name="Ichikawa N."/>
            <person name="Sato H."/>
            <person name="Tonouchi N."/>
        </authorList>
    </citation>
    <scope>NUCLEOTIDE SEQUENCE</scope>
    <source>
        <strain evidence="1">NBRC 10751</strain>
    </source>
</reference>
<accession>A0ACB5T834</accession>
<evidence type="ECO:0000313" key="1">
    <source>
        <dbReference type="EMBL" id="GME83195.1"/>
    </source>
</evidence>
<sequence>MLKHSYYAKFITYLDWDSKTFSSLYHSGLLSQLRRLTELVPHLEYQGDITMLNGIIKASWSNMSTKLVLKFESNRISEPADCIIQLNDILQRNRKLLFWIFRLLMLERQPLLYFRNCFQNLILSVTQSLVPSWWGLL</sequence>
<dbReference type="EMBL" id="BSXS01004569">
    <property type="protein sequence ID" value="GME83195.1"/>
    <property type="molecule type" value="Genomic_DNA"/>
</dbReference>
<organism evidence="1 2">
    <name type="scientific">Ambrosiozyma monospora</name>
    <name type="common">Yeast</name>
    <name type="synonym">Endomycopsis monosporus</name>
    <dbReference type="NCBI Taxonomy" id="43982"/>
    <lineage>
        <taxon>Eukaryota</taxon>
        <taxon>Fungi</taxon>
        <taxon>Dikarya</taxon>
        <taxon>Ascomycota</taxon>
        <taxon>Saccharomycotina</taxon>
        <taxon>Pichiomycetes</taxon>
        <taxon>Pichiales</taxon>
        <taxon>Pichiaceae</taxon>
        <taxon>Ambrosiozyma</taxon>
    </lineage>
</organism>
<gene>
    <name evidence="1" type="ORF">Amon02_000601800</name>
</gene>
<dbReference type="Proteomes" id="UP001165064">
    <property type="component" value="Unassembled WGS sequence"/>
</dbReference>
<keyword evidence="2" id="KW-1185">Reference proteome</keyword>
<comment type="caution">
    <text evidence="1">The sequence shown here is derived from an EMBL/GenBank/DDBJ whole genome shotgun (WGS) entry which is preliminary data.</text>
</comment>
<evidence type="ECO:0000313" key="2">
    <source>
        <dbReference type="Proteomes" id="UP001165064"/>
    </source>
</evidence>
<proteinExistence type="predicted"/>
<name>A0ACB5T834_AMBMO</name>
<protein>
    <submittedName>
        <fullName evidence="1">Unnamed protein product</fullName>
    </submittedName>
</protein>